<dbReference type="PANTHER" id="PTHR45749:SF21">
    <property type="entry name" value="DUF4371 DOMAIN-CONTAINING PROTEIN"/>
    <property type="match status" value="1"/>
</dbReference>
<dbReference type="Proteomes" id="UP000265140">
    <property type="component" value="Chromosome 17"/>
</dbReference>
<dbReference type="InParanoid" id="A0A6Q2Z0W5"/>
<evidence type="ECO:0000259" key="1">
    <source>
        <dbReference type="Pfam" id="PF05699"/>
    </source>
</evidence>
<reference evidence="3" key="3">
    <citation type="submission" date="2025-08" db="UniProtKB">
        <authorList>
            <consortium name="Ensembl"/>
        </authorList>
    </citation>
    <scope>IDENTIFICATION</scope>
</reference>
<organism evidence="3 4">
    <name type="scientific">Esox lucius</name>
    <name type="common">Northern pike</name>
    <dbReference type="NCBI Taxonomy" id="8010"/>
    <lineage>
        <taxon>Eukaryota</taxon>
        <taxon>Metazoa</taxon>
        <taxon>Chordata</taxon>
        <taxon>Craniata</taxon>
        <taxon>Vertebrata</taxon>
        <taxon>Euteleostomi</taxon>
        <taxon>Actinopterygii</taxon>
        <taxon>Neopterygii</taxon>
        <taxon>Teleostei</taxon>
        <taxon>Protacanthopterygii</taxon>
        <taxon>Esociformes</taxon>
        <taxon>Esocidae</taxon>
        <taxon>Esox</taxon>
    </lineage>
</organism>
<dbReference type="Pfam" id="PF14291">
    <property type="entry name" value="DUF4371"/>
    <property type="match status" value="1"/>
</dbReference>
<evidence type="ECO:0000313" key="4">
    <source>
        <dbReference type="Proteomes" id="UP000265140"/>
    </source>
</evidence>
<reference evidence="3" key="4">
    <citation type="submission" date="2025-09" db="UniProtKB">
        <authorList>
            <consortium name="Ensembl"/>
        </authorList>
    </citation>
    <scope>IDENTIFICATION</scope>
</reference>
<dbReference type="InterPro" id="IPR008906">
    <property type="entry name" value="HATC_C_dom"/>
</dbReference>
<reference evidence="4" key="1">
    <citation type="journal article" date="2014" name="PLoS ONE">
        <title>The genome and linkage map of the northern pike (Esox lucius): conserved synteny revealed between the salmonid sister group and the Neoteleostei.</title>
        <authorList>
            <person name="Rondeau E.B."/>
            <person name="Minkley D.R."/>
            <person name="Leong J.S."/>
            <person name="Messmer A.M."/>
            <person name="Jantzen J.R."/>
            <person name="von Schalburg K.R."/>
            <person name="Lemon C."/>
            <person name="Bird N.H."/>
            <person name="Koop B.F."/>
        </authorList>
    </citation>
    <scope>NUCLEOTIDE SEQUENCE</scope>
</reference>
<dbReference type="Pfam" id="PF05699">
    <property type="entry name" value="Dimer_Tnp_hAT"/>
    <property type="match status" value="1"/>
</dbReference>
<evidence type="ECO:0000259" key="2">
    <source>
        <dbReference type="Pfam" id="PF14291"/>
    </source>
</evidence>
<dbReference type="OMA" id="HATYLTH"/>
<evidence type="ECO:0000313" key="3">
    <source>
        <dbReference type="Ensembl" id="ENSELUP00000071387.1"/>
    </source>
</evidence>
<evidence type="ECO:0008006" key="5">
    <source>
        <dbReference type="Google" id="ProtNLM"/>
    </source>
</evidence>
<dbReference type="GeneTree" id="ENSGT00940000164001"/>
<dbReference type="InterPro" id="IPR025398">
    <property type="entry name" value="DUF4371"/>
</dbReference>
<dbReference type="Ensembl" id="ENSELUT00000062578.2">
    <property type="protein sequence ID" value="ENSELUP00000071387.1"/>
    <property type="gene ID" value="ENSELUG00000027562.2"/>
</dbReference>
<keyword evidence="4" id="KW-1185">Reference proteome</keyword>
<feature type="domain" description="DUF4371" evidence="2">
    <location>
        <begin position="63"/>
        <end position="241"/>
    </location>
</feature>
<dbReference type="SUPFAM" id="SSF53098">
    <property type="entry name" value="Ribonuclease H-like"/>
    <property type="match status" value="1"/>
</dbReference>
<sequence length="633" mass="71729">DWQLVMCRICSFASQMIQGGERLSYFREHDSSSGHKDSMLAWKTYKASLSQGSVVERMHVANVDQIIERREYLRRVTAVVSFLGKQGLTFRGHDEKEYSDNQGNFLEMMKFLEEFDPFLQSYTPPAHSTYLSSGSQNEMIQCCAEEVTASIIKEMKHSKMYAVMADEARDGHVEQLAVCVHYVGYENTVKESFLELTSLKSFDAYSITEAIEEVLKSKGLQDLQCVAQAYDGASVMSGAVRGVQAQFRVKHPEAVYVHCYAHELNCVLCHTCRAVPEAIDLFDTLESVYSFFSVSLVNHHSFSDMQKALGLEKSELVQLSKTRWACQLMSVTAIIANLPALLKCLKELTKTTTAIGLLSKLSRLSNVYMLVMFKALLSTTERLHKYLQKEDVDLAQATWYKDAVLETLRSLRTEEMAEKLYNQAREILDANHLSETPAPGGSQKRKQRRLDDYVVESTTGTRAYVSAGDEVRNHIFYPCLDRMVSELEGRFCGVGAELMKGIKACHPAANYFLCEESLELIAKHYNMKVSKEEVAVARQFLIKRRDEGVISDMASVYKLLDPDMFPSLRSVFQAALTIPVSSCSCERSFSALRRLHTWLRRTMGQQRLNYLAVIKTKASDEKDKTGDEKDKSR</sequence>
<name>A0A6Q2Z0W5_ESOLU</name>
<dbReference type="InterPro" id="IPR012337">
    <property type="entry name" value="RNaseH-like_sf"/>
</dbReference>
<protein>
    <recommendedName>
        <fullName evidence="5">DUF4371 domain-containing protein</fullName>
    </recommendedName>
</protein>
<reference evidence="3" key="2">
    <citation type="submission" date="2020-02" db="EMBL/GenBank/DDBJ databases">
        <title>Esox lucius (northern pike) genome, fEsoLuc1, primary haplotype.</title>
        <authorList>
            <person name="Myers G."/>
            <person name="Karagic N."/>
            <person name="Meyer A."/>
            <person name="Pippel M."/>
            <person name="Reichard M."/>
            <person name="Winkler S."/>
            <person name="Tracey A."/>
            <person name="Sims Y."/>
            <person name="Howe K."/>
            <person name="Rhie A."/>
            <person name="Formenti G."/>
            <person name="Durbin R."/>
            <person name="Fedrigo O."/>
            <person name="Jarvis E.D."/>
        </authorList>
    </citation>
    <scope>NUCLEOTIDE SEQUENCE [LARGE SCALE GENOMIC DNA]</scope>
</reference>
<accession>A0A6Q2Z0W5</accession>
<proteinExistence type="predicted"/>
<feature type="domain" description="HAT C-terminal dimerisation" evidence="1">
    <location>
        <begin position="564"/>
        <end position="615"/>
    </location>
</feature>
<dbReference type="GO" id="GO:0046983">
    <property type="term" value="F:protein dimerization activity"/>
    <property type="evidence" value="ECO:0007669"/>
    <property type="project" value="InterPro"/>
</dbReference>
<dbReference type="PANTHER" id="PTHR45749">
    <property type="match status" value="1"/>
</dbReference>
<dbReference type="AlphaFoldDB" id="A0A6Q2Z0W5"/>